<dbReference type="Proteomes" id="UP001161325">
    <property type="component" value="Unassembled WGS sequence"/>
</dbReference>
<dbReference type="InterPro" id="IPR036554">
    <property type="entry name" value="GHMP_kinase_C_sf"/>
</dbReference>
<reference evidence="15" key="1">
    <citation type="submission" date="2022-08" db="EMBL/GenBank/DDBJ databases">
        <title>Draft genome sequencing of Roseisolibacter agri AW1220.</title>
        <authorList>
            <person name="Tobiishi Y."/>
            <person name="Tonouchi A."/>
        </authorList>
    </citation>
    <scope>NUCLEOTIDE SEQUENCE</scope>
    <source>
        <strain evidence="15">AW1220</strain>
    </source>
</reference>
<dbReference type="EC" id="2.7.1.6" evidence="11"/>
<keyword evidence="8" id="KW-0460">Magnesium</keyword>
<evidence type="ECO:0000256" key="7">
    <source>
        <dbReference type="ARBA" id="ARBA00022840"/>
    </source>
</evidence>
<name>A0AA37Q6E4_9BACT</name>
<feature type="domain" description="GHMP kinase N-terminal" evidence="12">
    <location>
        <begin position="101"/>
        <end position="187"/>
    </location>
</feature>
<evidence type="ECO:0000259" key="13">
    <source>
        <dbReference type="Pfam" id="PF08544"/>
    </source>
</evidence>
<evidence type="ECO:0000313" key="15">
    <source>
        <dbReference type="EMBL" id="GLC27410.1"/>
    </source>
</evidence>
<dbReference type="RefSeq" id="WP_284351849.1">
    <property type="nucleotide sequence ID" value="NZ_BRXS01000006.1"/>
</dbReference>
<dbReference type="FunFam" id="3.30.70.890:FF:000001">
    <property type="entry name" value="Galactokinase"/>
    <property type="match status" value="1"/>
</dbReference>
<keyword evidence="16" id="KW-1185">Reference proteome</keyword>
<feature type="domain" description="GHMP kinase C-terminal" evidence="13">
    <location>
        <begin position="289"/>
        <end position="361"/>
    </location>
</feature>
<dbReference type="InterPro" id="IPR006204">
    <property type="entry name" value="GHMP_kinase_N_dom"/>
</dbReference>
<dbReference type="InterPro" id="IPR019741">
    <property type="entry name" value="Galactokinase_CS"/>
</dbReference>
<dbReference type="PRINTS" id="PR00473">
    <property type="entry name" value="GALCTOKINASE"/>
</dbReference>
<dbReference type="InterPro" id="IPR020568">
    <property type="entry name" value="Ribosomal_Su5_D2-typ_SF"/>
</dbReference>
<dbReference type="GO" id="GO:0004335">
    <property type="term" value="F:galactokinase activity"/>
    <property type="evidence" value="ECO:0007669"/>
    <property type="project" value="UniProtKB-UniRule"/>
</dbReference>
<keyword evidence="10" id="KW-0119">Carbohydrate metabolism</keyword>
<keyword evidence="3" id="KW-0808">Transferase</keyword>
<keyword evidence="6" id="KW-0418">Kinase</keyword>
<dbReference type="Pfam" id="PF00288">
    <property type="entry name" value="GHMP_kinases_N"/>
    <property type="match status" value="1"/>
</dbReference>
<dbReference type="SUPFAM" id="SSF54211">
    <property type="entry name" value="Ribosomal protein S5 domain 2-like"/>
    <property type="match status" value="1"/>
</dbReference>
<evidence type="ECO:0000256" key="3">
    <source>
        <dbReference type="ARBA" id="ARBA00022679"/>
    </source>
</evidence>
<dbReference type="InterPro" id="IPR019539">
    <property type="entry name" value="GalKase_N"/>
</dbReference>
<keyword evidence="4" id="KW-0479">Metal-binding</keyword>
<dbReference type="InterPro" id="IPR006203">
    <property type="entry name" value="GHMP_knse_ATP-bd_CS"/>
</dbReference>
<evidence type="ECO:0000256" key="8">
    <source>
        <dbReference type="ARBA" id="ARBA00022842"/>
    </source>
</evidence>
<dbReference type="PIRSF" id="PIRSF000530">
    <property type="entry name" value="Galactokinase"/>
    <property type="match status" value="1"/>
</dbReference>
<dbReference type="GO" id="GO:0006012">
    <property type="term" value="P:galactose metabolic process"/>
    <property type="evidence" value="ECO:0007669"/>
    <property type="project" value="UniProtKB-UniRule"/>
</dbReference>
<evidence type="ECO:0000256" key="5">
    <source>
        <dbReference type="ARBA" id="ARBA00022741"/>
    </source>
</evidence>
<evidence type="ECO:0000256" key="10">
    <source>
        <dbReference type="ARBA" id="ARBA00023277"/>
    </source>
</evidence>
<dbReference type="GO" id="GO:0046872">
    <property type="term" value="F:metal ion binding"/>
    <property type="evidence" value="ECO:0007669"/>
    <property type="project" value="UniProtKB-KW"/>
</dbReference>
<evidence type="ECO:0000256" key="6">
    <source>
        <dbReference type="ARBA" id="ARBA00022777"/>
    </source>
</evidence>
<evidence type="ECO:0000313" key="16">
    <source>
        <dbReference type="Proteomes" id="UP001161325"/>
    </source>
</evidence>
<evidence type="ECO:0000259" key="14">
    <source>
        <dbReference type="Pfam" id="PF10509"/>
    </source>
</evidence>
<evidence type="ECO:0000259" key="12">
    <source>
        <dbReference type="Pfam" id="PF00288"/>
    </source>
</evidence>
<keyword evidence="9" id="KW-0299">Galactose metabolism</keyword>
<feature type="domain" description="Galactokinase N-terminal" evidence="14">
    <location>
        <begin position="20"/>
        <end position="68"/>
    </location>
</feature>
<gene>
    <name evidence="15" type="primary">galK</name>
    <name evidence="15" type="ORF">rosag_39230</name>
</gene>
<dbReference type="PANTHER" id="PTHR10457">
    <property type="entry name" value="MEVALONATE KINASE/GALACTOKINASE"/>
    <property type="match status" value="1"/>
</dbReference>
<dbReference type="Gene3D" id="3.30.230.10">
    <property type="match status" value="1"/>
</dbReference>
<protein>
    <recommendedName>
        <fullName evidence="11">Galactokinase</fullName>
        <ecNumber evidence="11">2.7.1.6</ecNumber>
    </recommendedName>
</protein>
<dbReference type="InterPro" id="IPR013750">
    <property type="entry name" value="GHMP_kinase_C_dom"/>
</dbReference>
<keyword evidence="2" id="KW-0963">Cytoplasm</keyword>
<dbReference type="Gene3D" id="3.30.70.890">
    <property type="entry name" value="GHMP kinase, C-terminal domain"/>
    <property type="match status" value="1"/>
</dbReference>
<dbReference type="SUPFAM" id="SSF55060">
    <property type="entry name" value="GHMP Kinase, C-terminal domain"/>
    <property type="match status" value="1"/>
</dbReference>
<evidence type="ECO:0000256" key="11">
    <source>
        <dbReference type="NCBIfam" id="TIGR00131"/>
    </source>
</evidence>
<dbReference type="PANTHER" id="PTHR10457:SF7">
    <property type="entry name" value="GALACTOKINASE-RELATED"/>
    <property type="match status" value="1"/>
</dbReference>
<dbReference type="NCBIfam" id="TIGR00131">
    <property type="entry name" value="gal_kin"/>
    <property type="match status" value="1"/>
</dbReference>
<dbReference type="GO" id="GO:0005524">
    <property type="term" value="F:ATP binding"/>
    <property type="evidence" value="ECO:0007669"/>
    <property type="project" value="UniProtKB-UniRule"/>
</dbReference>
<dbReference type="InterPro" id="IPR014721">
    <property type="entry name" value="Ribsml_uS5_D2-typ_fold_subgr"/>
</dbReference>
<keyword evidence="5" id="KW-0547">Nucleotide-binding</keyword>
<dbReference type="FunFam" id="3.30.230.10:FF:000017">
    <property type="entry name" value="Galactokinase"/>
    <property type="match status" value="1"/>
</dbReference>
<dbReference type="AlphaFoldDB" id="A0AA37Q6E4"/>
<dbReference type="PROSITE" id="PS00106">
    <property type="entry name" value="GALACTOKINASE"/>
    <property type="match status" value="1"/>
</dbReference>
<accession>A0AA37Q6E4</accession>
<dbReference type="Pfam" id="PF10509">
    <property type="entry name" value="GalKase_gal_bdg"/>
    <property type="match status" value="1"/>
</dbReference>
<organism evidence="15 16">
    <name type="scientific">Roseisolibacter agri</name>
    <dbReference type="NCBI Taxonomy" id="2014610"/>
    <lineage>
        <taxon>Bacteria</taxon>
        <taxon>Pseudomonadati</taxon>
        <taxon>Gemmatimonadota</taxon>
        <taxon>Gemmatimonadia</taxon>
        <taxon>Gemmatimonadales</taxon>
        <taxon>Gemmatimonadaceae</taxon>
        <taxon>Roseisolibacter</taxon>
    </lineage>
</organism>
<keyword evidence="7" id="KW-0067">ATP-binding</keyword>
<proteinExistence type="inferred from homology"/>
<dbReference type="PRINTS" id="PR00959">
    <property type="entry name" value="MEVGALKINASE"/>
</dbReference>
<comment type="caution">
    <text evidence="15">The sequence shown here is derived from an EMBL/GenBank/DDBJ whole genome shotgun (WGS) entry which is preliminary data.</text>
</comment>
<evidence type="ECO:0000256" key="1">
    <source>
        <dbReference type="ARBA" id="ARBA00006566"/>
    </source>
</evidence>
<evidence type="ECO:0000256" key="4">
    <source>
        <dbReference type="ARBA" id="ARBA00022723"/>
    </source>
</evidence>
<evidence type="ECO:0000256" key="9">
    <source>
        <dbReference type="ARBA" id="ARBA00023144"/>
    </source>
</evidence>
<dbReference type="EMBL" id="BRXS01000006">
    <property type="protein sequence ID" value="GLC27410.1"/>
    <property type="molecule type" value="Genomic_DNA"/>
</dbReference>
<dbReference type="InterPro" id="IPR000705">
    <property type="entry name" value="Galactokinase"/>
</dbReference>
<sequence length="393" mass="41473">MTTARTHVADDPRTEHVRRLFAEAFGGEPAVIASAAGRVNLIGEHTDYNGGEVLPIAIDRRTVVAVRPNRGPEWRAVSASETTRGRFDPAPRERAGAWWDYLAGVVSELAAAGVTLPTCDVAVWSDVPAGAGLSSSAALEVAFALAASALAGASREMEPLALLAQRAEVGFVGVNSGIMDQFASALGRVDHAVHVWCDTARWERLPMSESVLIFDTAVPRSLRSSAFNTRRAECDAALAALRALQPELPHLAAATPALLERAALPDPLDRRARHVVEETARVGQTVALLRDGGALPGDLLNASHASLRDLYECSSPELDWFVEQALREDGVRGARLTGAGWGGCAIAVGAHDALEAAAARLVPRYVAAFGLTPRAWISRAAAGARVDLEPTAG</sequence>
<dbReference type="InterPro" id="IPR006206">
    <property type="entry name" value="Mevalonate/galactokinase"/>
</dbReference>
<evidence type="ECO:0000256" key="2">
    <source>
        <dbReference type="ARBA" id="ARBA00022490"/>
    </source>
</evidence>
<dbReference type="Pfam" id="PF08544">
    <property type="entry name" value="GHMP_kinases_C"/>
    <property type="match status" value="1"/>
</dbReference>
<dbReference type="PROSITE" id="PS00627">
    <property type="entry name" value="GHMP_KINASES_ATP"/>
    <property type="match status" value="1"/>
</dbReference>
<dbReference type="GO" id="GO:0005829">
    <property type="term" value="C:cytosol"/>
    <property type="evidence" value="ECO:0007669"/>
    <property type="project" value="TreeGrafter"/>
</dbReference>
<comment type="similarity">
    <text evidence="1">Belongs to the GHMP kinase family. GalK subfamily.</text>
</comment>